<dbReference type="AlphaFoldDB" id="A0A812KXG3"/>
<evidence type="ECO:0000256" key="1">
    <source>
        <dbReference type="SAM" id="Coils"/>
    </source>
</evidence>
<reference evidence="2" key="1">
    <citation type="submission" date="2021-02" db="EMBL/GenBank/DDBJ databases">
        <authorList>
            <person name="Dougan E. K."/>
            <person name="Rhodes N."/>
            <person name="Thang M."/>
            <person name="Chan C."/>
        </authorList>
    </citation>
    <scope>NUCLEOTIDE SEQUENCE</scope>
</reference>
<evidence type="ECO:0000313" key="3">
    <source>
        <dbReference type="Proteomes" id="UP000601435"/>
    </source>
</evidence>
<gene>
    <name evidence="2" type="ORF">SNEC2469_LOCUS3661</name>
</gene>
<proteinExistence type="predicted"/>
<organism evidence="2 3">
    <name type="scientific">Symbiodinium necroappetens</name>
    <dbReference type="NCBI Taxonomy" id="1628268"/>
    <lineage>
        <taxon>Eukaryota</taxon>
        <taxon>Sar</taxon>
        <taxon>Alveolata</taxon>
        <taxon>Dinophyceae</taxon>
        <taxon>Suessiales</taxon>
        <taxon>Symbiodiniaceae</taxon>
        <taxon>Symbiodinium</taxon>
    </lineage>
</organism>
<feature type="non-terminal residue" evidence="2">
    <location>
        <position position="103"/>
    </location>
</feature>
<evidence type="ECO:0000313" key="2">
    <source>
        <dbReference type="EMBL" id="CAE7232200.1"/>
    </source>
</evidence>
<accession>A0A812KXG3</accession>
<protein>
    <submittedName>
        <fullName evidence="2">Uncharacterized protein</fullName>
    </submittedName>
</protein>
<feature type="coiled-coil region" evidence="1">
    <location>
        <begin position="66"/>
        <end position="100"/>
    </location>
</feature>
<keyword evidence="3" id="KW-1185">Reference proteome</keyword>
<dbReference type="OrthoDB" id="442427at2759"/>
<keyword evidence="1" id="KW-0175">Coiled coil</keyword>
<dbReference type="EMBL" id="CAJNJA010008052">
    <property type="protein sequence ID" value="CAE7232200.1"/>
    <property type="molecule type" value="Genomic_DNA"/>
</dbReference>
<sequence length="103" mass="11643">MGRLAGNEAKWAELQESFDQNLEVAQNAAVRAEQMATKASLGAQEVAKELIAEAKDALHDRMKAFEEQGRAQRADLDAELQEFQRRLNIQDNDLKRSREKSSQ</sequence>
<comment type="caution">
    <text evidence="2">The sequence shown here is derived from an EMBL/GenBank/DDBJ whole genome shotgun (WGS) entry which is preliminary data.</text>
</comment>
<name>A0A812KXG3_9DINO</name>
<dbReference type="Proteomes" id="UP000601435">
    <property type="component" value="Unassembled WGS sequence"/>
</dbReference>